<evidence type="ECO:0000256" key="1">
    <source>
        <dbReference type="SAM" id="MobiDB-lite"/>
    </source>
</evidence>
<evidence type="ECO:0000313" key="3">
    <source>
        <dbReference type="Proteomes" id="UP000253727"/>
    </source>
</evidence>
<comment type="caution">
    <text evidence="2">The sequence shown here is derived from an EMBL/GenBank/DDBJ whole genome shotgun (WGS) entry which is preliminary data.</text>
</comment>
<organism evidence="2 3">
    <name type="scientific">Alteripontixanthobacter maritimus</name>
    <dbReference type="NCBI Taxonomy" id="2161824"/>
    <lineage>
        <taxon>Bacteria</taxon>
        <taxon>Pseudomonadati</taxon>
        <taxon>Pseudomonadota</taxon>
        <taxon>Alphaproteobacteria</taxon>
        <taxon>Sphingomonadales</taxon>
        <taxon>Erythrobacteraceae</taxon>
        <taxon>Alteripontixanthobacter</taxon>
    </lineage>
</organism>
<dbReference type="Proteomes" id="UP000253727">
    <property type="component" value="Unassembled WGS sequence"/>
</dbReference>
<proteinExistence type="predicted"/>
<dbReference type="RefSeq" id="WP_181815760.1">
    <property type="nucleotide sequence ID" value="NZ_QBKA01000002.1"/>
</dbReference>
<accession>A0A369QC76</accession>
<feature type="region of interest" description="Disordered" evidence="1">
    <location>
        <begin position="1"/>
        <end position="50"/>
    </location>
</feature>
<gene>
    <name evidence="2" type="ORF">HME9302_02394</name>
</gene>
<reference evidence="2 3" key="1">
    <citation type="submission" date="2018-04" db="EMBL/GenBank/DDBJ databases">
        <title>Altererythrobacter sp. HME9302 genome sequencing and assembly.</title>
        <authorList>
            <person name="Kang H."/>
            <person name="Kim H."/>
            <person name="Joh K."/>
        </authorList>
    </citation>
    <scope>NUCLEOTIDE SEQUENCE [LARGE SCALE GENOMIC DNA]</scope>
    <source>
        <strain evidence="2 3">HME9302</strain>
    </source>
</reference>
<keyword evidence="3" id="KW-1185">Reference proteome</keyword>
<protein>
    <submittedName>
        <fullName evidence="2">Uncharacterized protein</fullName>
    </submittedName>
</protein>
<dbReference type="EMBL" id="QBKA01000002">
    <property type="protein sequence ID" value="RDC61175.1"/>
    <property type="molecule type" value="Genomic_DNA"/>
</dbReference>
<sequence>MTIEHRLQTEWRAGNKLKAAGDPSPVASAPRHPKGAGEPGLDQSPGPGFA</sequence>
<evidence type="ECO:0000313" key="2">
    <source>
        <dbReference type="EMBL" id="RDC61175.1"/>
    </source>
</evidence>
<name>A0A369QC76_9SPHN</name>
<dbReference type="AlphaFoldDB" id="A0A369QC76"/>